<accession>A0A6S7H9I9</accession>
<keyword evidence="2" id="KW-1185">Reference proteome</keyword>
<sequence length="52" mass="6129">KFKTLWNNMSKGKTSKYYQKCKKDFPKQLKHCRSALCLWKRLIHGGSNLPST</sequence>
<evidence type="ECO:0000313" key="1">
    <source>
        <dbReference type="EMBL" id="CAB3992920.1"/>
    </source>
</evidence>
<gene>
    <name evidence="1" type="ORF">PACLA_8A013358</name>
</gene>
<evidence type="ECO:0000313" key="2">
    <source>
        <dbReference type="Proteomes" id="UP001152795"/>
    </source>
</evidence>
<dbReference type="AlphaFoldDB" id="A0A6S7H9I9"/>
<comment type="caution">
    <text evidence="1">The sequence shown here is derived from an EMBL/GenBank/DDBJ whole genome shotgun (WGS) entry which is preliminary data.</text>
</comment>
<dbReference type="Proteomes" id="UP001152795">
    <property type="component" value="Unassembled WGS sequence"/>
</dbReference>
<protein>
    <submittedName>
        <fullName evidence="1">Uncharacterized protein</fullName>
    </submittedName>
</protein>
<name>A0A6S7H9I9_PARCT</name>
<feature type="non-terminal residue" evidence="1">
    <location>
        <position position="52"/>
    </location>
</feature>
<dbReference type="EMBL" id="CACRXK020002151">
    <property type="protein sequence ID" value="CAB3992920.1"/>
    <property type="molecule type" value="Genomic_DNA"/>
</dbReference>
<proteinExistence type="predicted"/>
<organism evidence="1 2">
    <name type="scientific">Paramuricea clavata</name>
    <name type="common">Red gorgonian</name>
    <name type="synonym">Violescent sea-whip</name>
    <dbReference type="NCBI Taxonomy" id="317549"/>
    <lineage>
        <taxon>Eukaryota</taxon>
        <taxon>Metazoa</taxon>
        <taxon>Cnidaria</taxon>
        <taxon>Anthozoa</taxon>
        <taxon>Octocorallia</taxon>
        <taxon>Malacalcyonacea</taxon>
        <taxon>Plexauridae</taxon>
        <taxon>Paramuricea</taxon>
    </lineage>
</organism>
<reference evidence="1" key="1">
    <citation type="submission" date="2020-04" db="EMBL/GenBank/DDBJ databases">
        <authorList>
            <person name="Alioto T."/>
            <person name="Alioto T."/>
            <person name="Gomez Garrido J."/>
        </authorList>
    </citation>
    <scope>NUCLEOTIDE SEQUENCE</scope>
    <source>
        <strain evidence="1">A484AB</strain>
    </source>
</reference>